<dbReference type="InterPro" id="IPR003806">
    <property type="entry name" value="ATP-grasp_PylC-type"/>
</dbReference>
<dbReference type="InterPro" id="IPR011761">
    <property type="entry name" value="ATP-grasp"/>
</dbReference>
<gene>
    <name evidence="3" type="ORF">QBE51_11960</name>
</gene>
<dbReference type="SUPFAM" id="SSF56059">
    <property type="entry name" value="Glutathione synthetase ATP-binding domain-like"/>
    <property type="match status" value="1"/>
</dbReference>
<dbReference type="Proteomes" id="UP001486565">
    <property type="component" value="Chromosome"/>
</dbReference>
<evidence type="ECO:0000313" key="4">
    <source>
        <dbReference type="Proteomes" id="UP001486565"/>
    </source>
</evidence>
<evidence type="ECO:0000313" key="3">
    <source>
        <dbReference type="EMBL" id="WZL69487.1"/>
    </source>
</evidence>
<keyword evidence="1" id="KW-0547">Nucleotide-binding</keyword>
<proteinExistence type="predicted"/>
<organism evidence="3 4">
    <name type="scientific">Defluviitalea saccharophila</name>
    <dbReference type="NCBI Taxonomy" id="879970"/>
    <lineage>
        <taxon>Bacteria</taxon>
        <taxon>Bacillati</taxon>
        <taxon>Bacillota</taxon>
        <taxon>Clostridia</taxon>
        <taxon>Lachnospirales</taxon>
        <taxon>Defluviitaleaceae</taxon>
        <taxon>Defluviitalea</taxon>
    </lineage>
</organism>
<dbReference type="EMBL" id="CP121687">
    <property type="protein sequence ID" value="WZL69487.1"/>
    <property type="molecule type" value="Genomic_DNA"/>
</dbReference>
<name>A0ABZ2Y2F2_9FIRM</name>
<dbReference type="Gene3D" id="3.30.470.20">
    <property type="entry name" value="ATP-grasp fold, B domain"/>
    <property type="match status" value="1"/>
</dbReference>
<evidence type="ECO:0000259" key="2">
    <source>
        <dbReference type="PROSITE" id="PS50975"/>
    </source>
</evidence>
<dbReference type="PROSITE" id="PS50975">
    <property type="entry name" value="ATP_GRASP"/>
    <property type="match status" value="1"/>
</dbReference>
<reference evidence="3 4" key="1">
    <citation type="submission" date="2023-03" db="EMBL/GenBank/DDBJ databases">
        <title>Novel Species.</title>
        <authorList>
            <person name="Ma S."/>
        </authorList>
    </citation>
    <scope>NUCLEOTIDE SEQUENCE [LARGE SCALE GENOMIC DNA]</scope>
    <source>
        <strain evidence="3 4">LIND6LT2</strain>
    </source>
</reference>
<accession>A0ABZ2Y2F2</accession>
<feature type="domain" description="ATP-grasp" evidence="2">
    <location>
        <begin position="83"/>
        <end position="279"/>
    </location>
</feature>
<keyword evidence="4" id="KW-1185">Reference proteome</keyword>
<evidence type="ECO:0000256" key="1">
    <source>
        <dbReference type="PROSITE-ProRule" id="PRU00409"/>
    </source>
</evidence>
<keyword evidence="1" id="KW-0067">ATP-binding</keyword>
<sequence>MQKVLIDSVDKRMTAPLVDYLRHEGYEVHGICFRDTKVISNHLNSIFAISKDNIKEDLKNVFLKFSDEDYLLVGNPLIIEAVNEIQPQMKYIVPNQETVLKITNKRWLMELAYNLGIKAPRNDAKDYPLVIKLNNSEKTHLKPQQRYKIVHNDEEYKKAIESMKDNEGNLLVQEYVTGKGFGVSMLLDYDSNLVDYIMHERLLEYPVAGGPSAICITRHKKELVANAYKLLKELKWTGYAMVEFKGDYLIEINPRYWGSMPLLFVAKSSFFTNYLRVLDNTHIAINETIVPYKLNAKMYYFPQAYLAVLAFIKKGKINQALKSLGDILTAKEGVFSLSNPTPFMNYLKSLVGRNMK</sequence>
<protein>
    <submittedName>
        <fullName evidence="3">ATP-grasp domain-containing protein</fullName>
    </submittedName>
</protein>
<dbReference type="Pfam" id="PF02655">
    <property type="entry name" value="ATP-grasp_3"/>
    <property type="match status" value="1"/>
</dbReference>
<dbReference type="RefSeq" id="WP_341876483.1">
    <property type="nucleotide sequence ID" value="NZ_CP121687.1"/>
</dbReference>